<proteinExistence type="inferred from homology"/>
<dbReference type="SUPFAM" id="SSF143120">
    <property type="entry name" value="YefM-like"/>
    <property type="match status" value="1"/>
</dbReference>
<sequence>MLTPLYASQAVSITDLKRNTSSVLKALTDEPVVVLNHNKPEAYILSAARYEKLLDLLEYLEDAEIMRQRAGEEGVPVNMEDFFNGKDI</sequence>
<dbReference type="AlphaFoldDB" id="A0A212JXI5"/>
<evidence type="ECO:0000313" key="3">
    <source>
        <dbReference type="EMBL" id="SBW04062.1"/>
    </source>
</evidence>
<evidence type="ECO:0000256" key="1">
    <source>
        <dbReference type="ARBA" id="ARBA00009981"/>
    </source>
</evidence>
<gene>
    <name evidence="3" type="ORF">KL86DPRO_20251</name>
</gene>
<dbReference type="InterPro" id="IPR006442">
    <property type="entry name" value="Antitoxin_Phd/YefM"/>
</dbReference>
<evidence type="ECO:0000256" key="2">
    <source>
        <dbReference type="RuleBase" id="RU362080"/>
    </source>
</evidence>
<accession>A0A212JXI5</accession>
<dbReference type="Gene3D" id="3.40.1620.10">
    <property type="entry name" value="YefM-like domain"/>
    <property type="match status" value="1"/>
</dbReference>
<dbReference type="Pfam" id="PF02604">
    <property type="entry name" value="PhdYeFM_antitox"/>
    <property type="match status" value="1"/>
</dbReference>
<dbReference type="PANTHER" id="PTHR33713:SF10">
    <property type="entry name" value="ANTITOXIN YAFN"/>
    <property type="match status" value="1"/>
</dbReference>
<comment type="function">
    <text evidence="2">Antitoxin component of a type II toxin-antitoxin (TA) system.</text>
</comment>
<dbReference type="EMBL" id="FLUQ01000002">
    <property type="protein sequence ID" value="SBW04062.1"/>
    <property type="molecule type" value="Genomic_DNA"/>
</dbReference>
<dbReference type="NCBIfam" id="TIGR01552">
    <property type="entry name" value="phd_fam"/>
    <property type="match status" value="1"/>
</dbReference>
<reference evidence="3" key="1">
    <citation type="submission" date="2016-04" db="EMBL/GenBank/DDBJ databases">
        <authorList>
            <person name="Evans L.H."/>
            <person name="Alamgir A."/>
            <person name="Owens N."/>
            <person name="Weber N.D."/>
            <person name="Virtaneva K."/>
            <person name="Barbian K."/>
            <person name="Babar A."/>
            <person name="Rosenke K."/>
        </authorList>
    </citation>
    <scope>NUCLEOTIDE SEQUENCE</scope>
    <source>
        <strain evidence="3">86</strain>
    </source>
</reference>
<dbReference type="PANTHER" id="PTHR33713">
    <property type="entry name" value="ANTITOXIN YAFN-RELATED"/>
    <property type="match status" value="1"/>
</dbReference>
<protein>
    <recommendedName>
        <fullName evidence="2">Antitoxin</fullName>
    </recommendedName>
</protein>
<organism evidence="3">
    <name type="scientific">uncultured delta proteobacterium</name>
    <dbReference type="NCBI Taxonomy" id="34034"/>
    <lineage>
        <taxon>Bacteria</taxon>
        <taxon>Deltaproteobacteria</taxon>
        <taxon>environmental samples</taxon>
    </lineage>
</organism>
<name>A0A212JXI5_9DELT</name>
<comment type="similarity">
    <text evidence="1 2">Belongs to the phD/YefM antitoxin family.</text>
</comment>
<dbReference type="InterPro" id="IPR051405">
    <property type="entry name" value="phD/YefM_antitoxin"/>
</dbReference>
<dbReference type="InterPro" id="IPR036165">
    <property type="entry name" value="YefM-like_sf"/>
</dbReference>